<evidence type="ECO:0000313" key="2">
    <source>
        <dbReference type="EMBL" id="DAD75565.1"/>
    </source>
</evidence>
<feature type="region of interest" description="Disordered" evidence="1">
    <location>
        <begin position="1"/>
        <end position="31"/>
    </location>
</feature>
<reference evidence="2" key="1">
    <citation type="journal article" date="2021" name="Proc. Natl. Acad. Sci. U.S.A.">
        <title>A Catalog of Tens of Thousands of Viruses from Human Metagenomes Reveals Hidden Associations with Chronic Diseases.</title>
        <authorList>
            <person name="Tisza M.J."/>
            <person name="Buck C.B."/>
        </authorList>
    </citation>
    <scope>NUCLEOTIDE SEQUENCE</scope>
    <source>
        <strain evidence="2">CtM7c3</strain>
    </source>
</reference>
<dbReference type="EMBL" id="BK014785">
    <property type="protein sequence ID" value="DAD75565.1"/>
    <property type="molecule type" value="Genomic_DNA"/>
</dbReference>
<proteinExistence type="predicted"/>
<sequence>MNSFGETGRLLRRKSPAGSWKKPPLNTAPGI</sequence>
<organism evidence="2">
    <name type="scientific">Siphoviridae sp. ctM7c3</name>
    <dbReference type="NCBI Taxonomy" id="2826257"/>
    <lineage>
        <taxon>Viruses</taxon>
        <taxon>Duplodnaviria</taxon>
        <taxon>Heunggongvirae</taxon>
        <taxon>Uroviricota</taxon>
        <taxon>Caudoviricetes</taxon>
    </lineage>
</organism>
<accession>A0A8S5LZR8</accession>
<protein>
    <submittedName>
        <fullName evidence="2">Uncharacterized protein</fullName>
    </submittedName>
</protein>
<evidence type="ECO:0000256" key="1">
    <source>
        <dbReference type="SAM" id="MobiDB-lite"/>
    </source>
</evidence>
<name>A0A8S5LZR8_9CAUD</name>